<dbReference type="PANTHER" id="PTHR14939">
    <property type="entry name" value="F-BOX ONLY PROTEIN 22"/>
    <property type="match status" value="1"/>
</dbReference>
<comment type="caution">
    <text evidence="3">The sequence shown here is derived from an EMBL/GenBank/DDBJ whole genome shotgun (WGS) entry which is preliminary data.</text>
</comment>
<protein>
    <recommendedName>
        <fullName evidence="5">F-box only protein 22</fullName>
    </recommendedName>
</protein>
<feature type="domain" description="FIST C-domain" evidence="2">
    <location>
        <begin position="314"/>
        <end position="378"/>
    </location>
</feature>
<dbReference type="Pfam" id="PF10442">
    <property type="entry name" value="FIST_C"/>
    <property type="match status" value="1"/>
</dbReference>
<evidence type="ECO:0000313" key="3">
    <source>
        <dbReference type="EMBL" id="KAK7486780.1"/>
    </source>
</evidence>
<dbReference type="Pfam" id="PF00646">
    <property type="entry name" value="F-box"/>
    <property type="match status" value="1"/>
</dbReference>
<accession>A0ABD0KHU8</accession>
<gene>
    <name evidence="3" type="ORF">BaRGS_00021927</name>
</gene>
<dbReference type="InterPro" id="IPR019494">
    <property type="entry name" value="FIST_C"/>
</dbReference>
<evidence type="ECO:0008006" key="5">
    <source>
        <dbReference type="Google" id="ProtNLM"/>
    </source>
</evidence>
<keyword evidence="4" id="KW-1185">Reference proteome</keyword>
<reference evidence="3 4" key="1">
    <citation type="journal article" date="2023" name="Sci. Data">
        <title>Genome assembly of the Korean intertidal mud-creeper Batillaria attramentaria.</title>
        <authorList>
            <person name="Patra A.K."/>
            <person name="Ho P.T."/>
            <person name="Jun S."/>
            <person name="Lee S.J."/>
            <person name="Kim Y."/>
            <person name="Won Y.J."/>
        </authorList>
    </citation>
    <scope>NUCLEOTIDE SEQUENCE [LARGE SCALE GENOMIC DNA]</scope>
    <source>
        <strain evidence="3">Wonlab-2016</strain>
    </source>
</reference>
<organism evidence="3 4">
    <name type="scientific">Batillaria attramentaria</name>
    <dbReference type="NCBI Taxonomy" id="370345"/>
    <lineage>
        <taxon>Eukaryota</taxon>
        <taxon>Metazoa</taxon>
        <taxon>Spiralia</taxon>
        <taxon>Lophotrochozoa</taxon>
        <taxon>Mollusca</taxon>
        <taxon>Gastropoda</taxon>
        <taxon>Caenogastropoda</taxon>
        <taxon>Sorbeoconcha</taxon>
        <taxon>Cerithioidea</taxon>
        <taxon>Batillariidae</taxon>
        <taxon>Batillaria</taxon>
    </lineage>
</organism>
<dbReference type="Gene3D" id="1.20.1280.50">
    <property type="match status" value="1"/>
</dbReference>
<proteinExistence type="predicted"/>
<dbReference type="SUPFAM" id="SSF81383">
    <property type="entry name" value="F-box domain"/>
    <property type="match status" value="1"/>
</dbReference>
<sequence length="407" mass="45771">MAEPQRSDQGGGVRVDAAVLGFPNIVKHIFEFLPAKTLCSAARVSKLWKHQIEIVLRQRRQYYWELFESEGGKNHVAVLSSVEQFILDLPVCPSLILVLSTDKLWKKKYSSSSDSGHAHSSHHKKKQTLAERLAAIVPPRCKIICSSTYGIIGTSSNLARTKEIEHSEAVAVLCFGLHPGLEFVPIDLNPVLFRDKLESLDFNRSDTEQAIQREDFGFLPPCPDIKAMLMCCNEICDPKIGQMLYTYFKKPLIVGGFVNHLCTNSYSYRECLSDMNIDYHELGDNEYLSCLGVTGDKVQAASVIFPPYLTTPEDADTVVQTLKEKAKDMPLDHTVAFMFACVARGMQCYGSYNVESSAFRKYFPKVPIFGFFGNGEIGFEYPREEKSEKPPDLFHSYTTFIVLLSLS</sequence>
<feature type="domain" description="F-box" evidence="1">
    <location>
        <begin position="24"/>
        <end position="53"/>
    </location>
</feature>
<evidence type="ECO:0000259" key="1">
    <source>
        <dbReference type="Pfam" id="PF00646"/>
    </source>
</evidence>
<dbReference type="AlphaFoldDB" id="A0ABD0KHU8"/>
<dbReference type="EMBL" id="JACVVK020000173">
    <property type="protein sequence ID" value="KAK7486780.1"/>
    <property type="molecule type" value="Genomic_DNA"/>
</dbReference>
<evidence type="ECO:0000313" key="4">
    <source>
        <dbReference type="Proteomes" id="UP001519460"/>
    </source>
</evidence>
<dbReference type="InterPro" id="IPR036047">
    <property type="entry name" value="F-box-like_dom_sf"/>
</dbReference>
<dbReference type="InterPro" id="IPR001810">
    <property type="entry name" value="F-box_dom"/>
</dbReference>
<evidence type="ECO:0000259" key="2">
    <source>
        <dbReference type="Pfam" id="PF10442"/>
    </source>
</evidence>
<dbReference type="Proteomes" id="UP001519460">
    <property type="component" value="Unassembled WGS sequence"/>
</dbReference>
<dbReference type="PANTHER" id="PTHR14939:SF5">
    <property type="entry name" value="F-BOX ONLY PROTEIN 22"/>
    <property type="match status" value="1"/>
</dbReference>
<name>A0ABD0KHU8_9CAEN</name>